<feature type="transmembrane region" description="Helical" evidence="4">
    <location>
        <begin position="391"/>
        <end position="409"/>
    </location>
</feature>
<comment type="similarity">
    <text evidence="1">Belongs to the GerABKA family.</text>
</comment>
<dbReference type="Pfam" id="PF03323">
    <property type="entry name" value="GerA"/>
    <property type="match status" value="1"/>
</dbReference>
<evidence type="ECO:0000313" key="6">
    <source>
        <dbReference type="Proteomes" id="UP000198855"/>
    </source>
</evidence>
<evidence type="ECO:0000256" key="3">
    <source>
        <dbReference type="SAM" id="MobiDB-lite"/>
    </source>
</evidence>
<feature type="transmembrane region" description="Helical" evidence="4">
    <location>
        <begin position="322"/>
        <end position="341"/>
    </location>
</feature>
<protein>
    <submittedName>
        <fullName evidence="5">Spore germination protein KA/spore germination protein</fullName>
    </submittedName>
</protein>
<reference evidence="6" key="1">
    <citation type="submission" date="2016-10" db="EMBL/GenBank/DDBJ databases">
        <authorList>
            <person name="Varghese N."/>
            <person name="Submissions S."/>
        </authorList>
    </citation>
    <scope>NUCLEOTIDE SEQUENCE [LARGE SCALE GENOMIC DNA]</scope>
    <source>
        <strain evidence="6">CGMCC 1.10784</strain>
    </source>
</reference>
<keyword evidence="6" id="KW-1185">Reference proteome</keyword>
<dbReference type="AlphaFoldDB" id="A0A1I1YQF8"/>
<gene>
    <name evidence="5" type="ORF">SAMN05216378_2758</name>
</gene>
<dbReference type="PANTHER" id="PTHR22550">
    <property type="entry name" value="SPORE GERMINATION PROTEIN"/>
    <property type="match status" value="1"/>
</dbReference>
<evidence type="ECO:0000256" key="2">
    <source>
        <dbReference type="ARBA" id="ARBA00023136"/>
    </source>
</evidence>
<dbReference type="EMBL" id="FOMT01000002">
    <property type="protein sequence ID" value="SFE21757.1"/>
    <property type="molecule type" value="Genomic_DNA"/>
</dbReference>
<dbReference type="GO" id="GO:0009847">
    <property type="term" value="P:spore germination"/>
    <property type="evidence" value="ECO:0007669"/>
    <property type="project" value="InterPro"/>
</dbReference>
<evidence type="ECO:0000313" key="5">
    <source>
        <dbReference type="EMBL" id="SFE21757.1"/>
    </source>
</evidence>
<organism evidence="5 6">
    <name type="scientific">Paenibacillus catalpae</name>
    <dbReference type="NCBI Taxonomy" id="1045775"/>
    <lineage>
        <taxon>Bacteria</taxon>
        <taxon>Bacillati</taxon>
        <taxon>Bacillota</taxon>
        <taxon>Bacilli</taxon>
        <taxon>Bacillales</taxon>
        <taxon>Paenibacillaceae</taxon>
        <taxon>Paenibacillus</taxon>
    </lineage>
</organism>
<keyword evidence="4" id="KW-1133">Transmembrane helix</keyword>
<evidence type="ECO:0000256" key="1">
    <source>
        <dbReference type="ARBA" id="ARBA00005278"/>
    </source>
</evidence>
<dbReference type="Proteomes" id="UP000198855">
    <property type="component" value="Unassembled WGS sequence"/>
</dbReference>
<feature type="transmembrane region" description="Helical" evidence="4">
    <location>
        <begin position="446"/>
        <end position="469"/>
    </location>
</feature>
<dbReference type="STRING" id="1045775.SAMN05216378_2758"/>
<dbReference type="InterPro" id="IPR050768">
    <property type="entry name" value="UPF0353/GerABKA_families"/>
</dbReference>
<dbReference type="OrthoDB" id="1726708at2"/>
<dbReference type="PANTHER" id="PTHR22550:SF5">
    <property type="entry name" value="LEUCINE ZIPPER PROTEIN 4"/>
    <property type="match status" value="1"/>
</dbReference>
<dbReference type="RefSeq" id="WP_091185751.1">
    <property type="nucleotide sequence ID" value="NZ_FOMT01000002.1"/>
</dbReference>
<dbReference type="GO" id="GO:0016020">
    <property type="term" value="C:membrane"/>
    <property type="evidence" value="ECO:0007669"/>
    <property type="project" value="InterPro"/>
</dbReference>
<dbReference type="PIRSF" id="PIRSF005690">
    <property type="entry name" value="GerBA"/>
    <property type="match status" value="1"/>
</dbReference>
<keyword evidence="2 4" id="KW-0472">Membrane</keyword>
<feature type="transmembrane region" description="Helical" evidence="4">
    <location>
        <begin position="415"/>
        <end position="439"/>
    </location>
</feature>
<name>A0A1I1YQF8_9BACL</name>
<feature type="region of interest" description="Disordered" evidence="3">
    <location>
        <begin position="1"/>
        <end position="24"/>
    </location>
</feature>
<sequence>MTSNNRYGEYKQSKNTPVCDTPESDIQQSISQSLSYTREELEKFFSHSHDIVMQPSRYGAAFQYEALSVHCSTIVEEKEVLFLKSAFLDIVAQESEVFHTIEPENIVHFFENRGVTSNRVSIVEALADAVKQIMSGHVVIFFDSWNKALSFNAFSVESRAVNEPITEPVVRGPHDSTTEDLTKNIGLLRTRLRNHLFKIEMFSTGGDCQTTAAFGYLEGAVNPETLKEFKKRLEATKDVEILDTSFIEELIEDSTYSPFPQYRYTERPDTGIAAVLDGKIIVMVSGSPSIMICPGLFAEFFATSEDYYYRTVEATLLRQLRIIAFFMALMLPSIYIAMSTFHSELIPTVLLMAVLETREGIPFPALVEALLMEFFFELLREAGIRLPRPVGSAVSIVGALVIGQAAIQAKIASPIMIIIVALTGIASFSMPQYSLGVALRVLRFPLMILSGTLGGFGLMMGLLFIHLHLTSLRSLGQPYLATFAPLRIRELRDVWIRAPLKTLLRSPRNKHMHKQRKS</sequence>
<evidence type="ECO:0000256" key="4">
    <source>
        <dbReference type="SAM" id="Phobius"/>
    </source>
</evidence>
<dbReference type="InterPro" id="IPR004995">
    <property type="entry name" value="Spore_Ger"/>
</dbReference>
<accession>A0A1I1YQF8</accession>
<keyword evidence="4" id="KW-0812">Transmembrane</keyword>
<feature type="transmembrane region" description="Helical" evidence="4">
    <location>
        <begin position="280"/>
        <end position="301"/>
    </location>
</feature>
<proteinExistence type="inferred from homology"/>